<protein>
    <submittedName>
        <fullName evidence="1">Uncharacterized protein</fullName>
    </submittedName>
</protein>
<dbReference type="Proteomes" id="UP001564626">
    <property type="component" value="Unassembled WGS sequence"/>
</dbReference>
<organism evidence="1 2">
    <name type="scientific">Saccharopolyspora cebuensis</name>
    <dbReference type="NCBI Taxonomy" id="418759"/>
    <lineage>
        <taxon>Bacteria</taxon>
        <taxon>Bacillati</taxon>
        <taxon>Actinomycetota</taxon>
        <taxon>Actinomycetes</taxon>
        <taxon>Pseudonocardiales</taxon>
        <taxon>Pseudonocardiaceae</taxon>
        <taxon>Saccharopolyspora</taxon>
    </lineage>
</organism>
<dbReference type="RefSeq" id="WP_345368306.1">
    <property type="nucleotide sequence ID" value="NZ_BAABII010000035.1"/>
</dbReference>
<dbReference type="EMBL" id="JBGEHV010000030">
    <property type="protein sequence ID" value="MEY8041054.1"/>
    <property type="molecule type" value="Genomic_DNA"/>
</dbReference>
<name>A0ABV4CJZ4_9PSEU</name>
<proteinExistence type="predicted"/>
<accession>A0ABV4CJZ4</accession>
<evidence type="ECO:0000313" key="2">
    <source>
        <dbReference type="Proteomes" id="UP001564626"/>
    </source>
</evidence>
<gene>
    <name evidence="1" type="ORF">AB8O55_16715</name>
</gene>
<sequence length="66" mass="6678">MPKNTFPMMKTGGGAGKKLLGMAAVLAVLVLVVNNPVAAAGWTKQAFALLGQFVNALATFFGGVLG</sequence>
<keyword evidence="2" id="KW-1185">Reference proteome</keyword>
<evidence type="ECO:0000313" key="1">
    <source>
        <dbReference type="EMBL" id="MEY8041054.1"/>
    </source>
</evidence>
<reference evidence="1 2" key="1">
    <citation type="submission" date="2024-08" db="EMBL/GenBank/DDBJ databases">
        <title>Genome mining of Saccharopolyspora cebuensis PGLac3 from Nigerian medicinal plant.</title>
        <authorList>
            <person name="Ezeobiora C.E."/>
            <person name="Igbokwe N.H."/>
            <person name="Amin D.H."/>
            <person name="Mendie U.E."/>
        </authorList>
    </citation>
    <scope>NUCLEOTIDE SEQUENCE [LARGE SCALE GENOMIC DNA]</scope>
    <source>
        <strain evidence="1 2">PGLac3</strain>
    </source>
</reference>
<comment type="caution">
    <text evidence="1">The sequence shown here is derived from an EMBL/GenBank/DDBJ whole genome shotgun (WGS) entry which is preliminary data.</text>
</comment>